<comment type="similarity">
    <text evidence="2 5">Belongs to the Nudix hydrolase family.</text>
</comment>
<evidence type="ECO:0000256" key="4">
    <source>
        <dbReference type="ARBA" id="ARBA00022842"/>
    </source>
</evidence>
<dbReference type="PRINTS" id="PR00502">
    <property type="entry name" value="NUDIXFAMILY"/>
</dbReference>
<evidence type="ECO:0000313" key="8">
    <source>
        <dbReference type="Proteomes" id="UP001167160"/>
    </source>
</evidence>
<dbReference type="RefSeq" id="WP_251409904.1">
    <property type="nucleotide sequence ID" value="NZ_JAMQGM010000010.1"/>
</dbReference>
<feature type="domain" description="Nudix hydrolase" evidence="6">
    <location>
        <begin position="2"/>
        <end position="142"/>
    </location>
</feature>
<comment type="cofactor">
    <cofactor evidence="1">
        <name>Mg(2+)</name>
        <dbReference type="ChEBI" id="CHEBI:18420"/>
    </cofactor>
</comment>
<name>A0ABT0X244_9ACTN</name>
<evidence type="ECO:0000256" key="3">
    <source>
        <dbReference type="ARBA" id="ARBA00022801"/>
    </source>
</evidence>
<dbReference type="PANTHER" id="PTHR43046:SF12">
    <property type="entry name" value="GDP-MANNOSE MANNOSYL HYDROLASE"/>
    <property type="match status" value="1"/>
</dbReference>
<dbReference type="InterPro" id="IPR020476">
    <property type="entry name" value="Nudix_hydrolase"/>
</dbReference>
<organism evidence="7 8">
    <name type="scientific">Streptomyces meridianus</name>
    <dbReference type="NCBI Taxonomy" id="2938945"/>
    <lineage>
        <taxon>Bacteria</taxon>
        <taxon>Bacillati</taxon>
        <taxon>Actinomycetota</taxon>
        <taxon>Actinomycetes</taxon>
        <taxon>Kitasatosporales</taxon>
        <taxon>Streptomycetaceae</taxon>
        <taxon>Streptomyces</taxon>
    </lineage>
</organism>
<accession>A0ABT0X244</accession>
<proteinExistence type="inferred from homology"/>
<evidence type="ECO:0000256" key="2">
    <source>
        <dbReference type="ARBA" id="ARBA00005582"/>
    </source>
</evidence>
<keyword evidence="8" id="KW-1185">Reference proteome</keyword>
<sequence>MTRRKVARVVLLDPADRILLLHGFDPDRPARTWWFTPGGGVEDGETREEAAHREVAEETGITGIRLGPAVWRRTCSFVFDGRRWDQDEWYYLARTESTRTNTGGHTELERRSVAALRWWTQDDLARTRETVYPNRLAGLLRTLLDDGPPASPVDIGRKWPGFRRNLEHNGGTHG</sequence>
<dbReference type="SUPFAM" id="SSF55811">
    <property type="entry name" value="Nudix"/>
    <property type="match status" value="1"/>
</dbReference>
<keyword evidence="3 5" id="KW-0378">Hydrolase</keyword>
<reference evidence="7" key="1">
    <citation type="journal article" date="2023" name="Int. J. Syst. Evol. Microbiol.">
        <title>Streptomyces meridianus sp. nov. isolated from brackish water of the Tagus estuary in Alcochete, Portugal.</title>
        <authorList>
            <person name="Santos J.D.N."/>
            <person name="Klimek D."/>
            <person name="Calusinska M."/>
            <person name="Lobo Da Cunha A."/>
            <person name="Catita J."/>
            <person name="Goncalves H."/>
            <person name="Gonzalez I."/>
            <person name="Reyes F."/>
            <person name="Lage O.M."/>
        </authorList>
    </citation>
    <scope>NUCLEOTIDE SEQUENCE</scope>
    <source>
        <strain evidence="7">MTZ3.1</strain>
    </source>
</reference>
<evidence type="ECO:0000256" key="5">
    <source>
        <dbReference type="RuleBase" id="RU003476"/>
    </source>
</evidence>
<dbReference type="CDD" id="cd04685">
    <property type="entry name" value="NUDIX_Hydrolase"/>
    <property type="match status" value="1"/>
</dbReference>
<dbReference type="InterPro" id="IPR000086">
    <property type="entry name" value="NUDIX_hydrolase_dom"/>
</dbReference>
<dbReference type="InterPro" id="IPR015797">
    <property type="entry name" value="NUDIX_hydrolase-like_dom_sf"/>
</dbReference>
<comment type="caution">
    <text evidence="7">The sequence shown here is derived from an EMBL/GenBank/DDBJ whole genome shotgun (WGS) entry which is preliminary data.</text>
</comment>
<dbReference type="Gene3D" id="3.90.79.10">
    <property type="entry name" value="Nucleoside Triphosphate Pyrophosphohydrolase"/>
    <property type="match status" value="1"/>
</dbReference>
<evidence type="ECO:0000259" key="6">
    <source>
        <dbReference type="PROSITE" id="PS51462"/>
    </source>
</evidence>
<evidence type="ECO:0000313" key="7">
    <source>
        <dbReference type="EMBL" id="MCM2576622.1"/>
    </source>
</evidence>
<evidence type="ECO:0000256" key="1">
    <source>
        <dbReference type="ARBA" id="ARBA00001946"/>
    </source>
</evidence>
<dbReference type="Pfam" id="PF00293">
    <property type="entry name" value="NUDIX"/>
    <property type="match status" value="1"/>
</dbReference>
<dbReference type="InterPro" id="IPR020084">
    <property type="entry name" value="NUDIX_hydrolase_CS"/>
</dbReference>
<keyword evidence="4" id="KW-0460">Magnesium</keyword>
<dbReference type="GO" id="GO:0016787">
    <property type="term" value="F:hydrolase activity"/>
    <property type="evidence" value="ECO:0007669"/>
    <property type="project" value="UniProtKB-KW"/>
</dbReference>
<dbReference type="PANTHER" id="PTHR43046">
    <property type="entry name" value="GDP-MANNOSE MANNOSYL HYDROLASE"/>
    <property type="match status" value="1"/>
</dbReference>
<protein>
    <submittedName>
        <fullName evidence="7">NUDIX hydrolase</fullName>
    </submittedName>
</protein>
<dbReference type="EMBL" id="JAMQGM010000010">
    <property type="protein sequence ID" value="MCM2576622.1"/>
    <property type="molecule type" value="Genomic_DNA"/>
</dbReference>
<dbReference type="Proteomes" id="UP001167160">
    <property type="component" value="Unassembled WGS sequence"/>
</dbReference>
<dbReference type="PROSITE" id="PS51462">
    <property type="entry name" value="NUDIX"/>
    <property type="match status" value="1"/>
</dbReference>
<dbReference type="PROSITE" id="PS00893">
    <property type="entry name" value="NUDIX_BOX"/>
    <property type="match status" value="1"/>
</dbReference>
<gene>
    <name evidence="7" type="ORF">M1E25_04500</name>
</gene>